<feature type="chain" id="PRO_5025093018" description="Phosphatidylinositol-glycan biosynthesis class X protein" evidence="10">
    <location>
        <begin position="22"/>
        <end position="262"/>
    </location>
</feature>
<comment type="subcellular location">
    <subcellularLocation>
        <location evidence="1 10">Endoplasmic reticulum membrane</location>
        <topology evidence="1 10">Single-pass membrane protein</topology>
    </subcellularLocation>
</comment>
<reference evidence="11" key="3">
    <citation type="submission" date="2025-09" db="UniProtKB">
        <authorList>
            <consortium name="Ensembl"/>
        </authorList>
    </citation>
    <scope>IDENTIFICATION</scope>
</reference>
<evidence type="ECO:0000256" key="8">
    <source>
        <dbReference type="ARBA" id="ARBA00023136"/>
    </source>
</evidence>
<evidence type="ECO:0000256" key="6">
    <source>
        <dbReference type="ARBA" id="ARBA00022824"/>
    </source>
</evidence>
<keyword evidence="9" id="KW-0325">Glycoprotein</keyword>
<evidence type="ECO:0000313" key="11">
    <source>
        <dbReference type="Ensembl" id="ENSLOCP00000006707.1"/>
    </source>
</evidence>
<keyword evidence="7 10" id="KW-1133">Transmembrane helix</keyword>
<dbReference type="InterPro" id="IPR040039">
    <property type="entry name" value="PIGX"/>
</dbReference>
<keyword evidence="4 10" id="KW-0337">GPI-anchor biosynthesis</keyword>
<comment type="similarity">
    <text evidence="3 10">Belongs to the PIGX family.</text>
</comment>
<evidence type="ECO:0000256" key="2">
    <source>
        <dbReference type="ARBA" id="ARBA00004687"/>
    </source>
</evidence>
<keyword evidence="6 10" id="KW-0256">Endoplasmic reticulum</keyword>
<keyword evidence="8 10" id="KW-0472">Membrane</keyword>
<dbReference type="PANTHER" id="PTHR28650:SF1">
    <property type="entry name" value="PHOSPHATIDYLINOSITOL-GLYCAN BIOSYNTHESIS CLASS X PROTEIN"/>
    <property type="match status" value="1"/>
</dbReference>
<accession>W5ME98</accession>
<evidence type="ECO:0000256" key="7">
    <source>
        <dbReference type="ARBA" id="ARBA00022989"/>
    </source>
</evidence>
<dbReference type="Proteomes" id="UP000018468">
    <property type="component" value="Linkage group LG14"/>
</dbReference>
<dbReference type="Bgee" id="ENSLOCG00000005556">
    <property type="expression patterns" value="Expressed in pharyngeal gill and 13 other cell types or tissues"/>
</dbReference>
<name>W5ME98_LEPOC</name>
<protein>
    <recommendedName>
        <fullName evidence="10">Phosphatidylinositol-glycan biosynthesis class X protein</fullName>
    </recommendedName>
</protein>
<evidence type="ECO:0000256" key="10">
    <source>
        <dbReference type="RuleBase" id="RU366056"/>
    </source>
</evidence>
<evidence type="ECO:0000313" key="12">
    <source>
        <dbReference type="Proteomes" id="UP000018468"/>
    </source>
</evidence>
<dbReference type="HOGENOM" id="CLU_076787_1_0_1"/>
<dbReference type="SMART" id="SM00780">
    <property type="entry name" value="PIG-X"/>
    <property type="match status" value="1"/>
</dbReference>
<dbReference type="AlphaFoldDB" id="W5ME98"/>
<dbReference type="GeneTree" id="ENSGT00390000017679"/>
<dbReference type="eggNOG" id="ENOG502S32M">
    <property type="taxonomic scope" value="Eukaryota"/>
</dbReference>
<dbReference type="FunCoup" id="W5ME98">
    <property type="interactions" value="316"/>
</dbReference>
<dbReference type="UniPathway" id="UPA00196"/>
<reference evidence="12" key="1">
    <citation type="submission" date="2011-12" db="EMBL/GenBank/DDBJ databases">
        <title>The Draft Genome of Lepisosteus oculatus.</title>
        <authorList>
            <consortium name="The Broad Institute Genome Assembly &amp; Analysis Group"/>
            <consortium name="Computational R&amp;D Group"/>
            <consortium name="and Sequencing Platform"/>
            <person name="Di Palma F."/>
            <person name="Alfoldi J."/>
            <person name="Johnson J."/>
            <person name="Berlin A."/>
            <person name="Gnerre S."/>
            <person name="Jaffe D."/>
            <person name="MacCallum I."/>
            <person name="Young S."/>
            <person name="Walker B.J."/>
            <person name="Lander E.S."/>
            <person name="Lindblad-Toh K."/>
        </authorList>
    </citation>
    <scope>NUCLEOTIDE SEQUENCE [LARGE SCALE GENOMIC DNA]</scope>
</reference>
<evidence type="ECO:0000256" key="3">
    <source>
        <dbReference type="ARBA" id="ARBA00010345"/>
    </source>
</evidence>
<evidence type="ECO:0000256" key="4">
    <source>
        <dbReference type="ARBA" id="ARBA00022502"/>
    </source>
</evidence>
<dbReference type="GO" id="GO:0005789">
    <property type="term" value="C:endoplasmic reticulum membrane"/>
    <property type="evidence" value="ECO:0007669"/>
    <property type="project" value="UniProtKB-SubCell"/>
</dbReference>
<dbReference type="EMBL" id="AHAT01015202">
    <property type="status" value="NOT_ANNOTATED_CDS"/>
    <property type="molecule type" value="Genomic_DNA"/>
</dbReference>
<feature type="transmembrane region" description="Helical" evidence="10">
    <location>
        <begin position="223"/>
        <end position="247"/>
    </location>
</feature>
<reference evidence="11" key="2">
    <citation type="submission" date="2025-08" db="UniProtKB">
        <authorList>
            <consortium name="Ensembl"/>
        </authorList>
    </citation>
    <scope>IDENTIFICATION</scope>
</reference>
<keyword evidence="5 10" id="KW-0812">Transmembrane</keyword>
<dbReference type="PANTHER" id="PTHR28650">
    <property type="entry name" value="PHOSPHATIDYLINOSITOL-GLYCAN BIOSYNTHESIS CLASS X PROTEIN"/>
    <property type="match status" value="1"/>
</dbReference>
<sequence length="262" mass="28899">VYAMRIVYLIAFILAPALLKADLQSGEERCGFTREWLESLTVSRELRKNGFHRELVTSVCCGLGSPKNLHFLLVERLPKGIYIDPYQLTSEQHDTGLQVLLDTEIDVEAPAYVSSAFPALVYPTRDPASPVCLKAVVPIHGRYHRPSDSGKRTAPIDIENPHLLLRADSCESSGDLPPNFIPYTLTDAPCTALNHSMCRWLQIHSAQEPGPLRLEIPVGDMRLVGLVSAATLLVTLLSCGYLAGAVWRNEFLQSRPPVSQGT</sequence>
<evidence type="ECO:0000256" key="9">
    <source>
        <dbReference type="ARBA" id="ARBA00023180"/>
    </source>
</evidence>
<keyword evidence="12" id="KW-1185">Reference proteome</keyword>
<organism evidence="11 12">
    <name type="scientific">Lepisosteus oculatus</name>
    <name type="common">Spotted gar</name>
    <dbReference type="NCBI Taxonomy" id="7918"/>
    <lineage>
        <taxon>Eukaryota</taxon>
        <taxon>Metazoa</taxon>
        <taxon>Chordata</taxon>
        <taxon>Craniata</taxon>
        <taxon>Vertebrata</taxon>
        <taxon>Euteleostomi</taxon>
        <taxon>Actinopterygii</taxon>
        <taxon>Neopterygii</taxon>
        <taxon>Holostei</taxon>
        <taxon>Semionotiformes</taxon>
        <taxon>Lepisosteidae</taxon>
        <taxon>Lepisosteus</taxon>
    </lineage>
</organism>
<dbReference type="Ensembl" id="ENSLOCT00000006715.1">
    <property type="protein sequence ID" value="ENSLOCP00000006707.1"/>
    <property type="gene ID" value="ENSLOCG00000005556.1"/>
</dbReference>
<dbReference type="InParanoid" id="W5ME98"/>
<dbReference type="OMA" id="ALSKYMW"/>
<comment type="function">
    <text evidence="10">Stabilizing subunit of the glycosylphosphatidylinositol-mannosyltransferase I complex which catalyzes the transfer of the first mannose, via an alpha-1,4 bond from a dolichol-phosphate-mannose (Dol-P-Man) to the glucosaminyl acyl phosphatidylinositol (GlcN-(acyl)PI) intermediate to generate alpha-D-Man-(1-&gt;4)-alpha-D-GlcN-(1-&gt;6)-(1-radyl,2-acyl-sn-glycero-3-phospho)-2-acyl-inositol and participates in the sixth step of the glycosylphosphatidylinositol-anchor biosynthesis. Probably acts by stabilizing the mannosyltransferase PIGM.</text>
</comment>
<evidence type="ECO:0000256" key="5">
    <source>
        <dbReference type="ARBA" id="ARBA00022692"/>
    </source>
</evidence>
<dbReference type="InterPro" id="IPR013233">
    <property type="entry name" value="PIG-X/PBN1"/>
</dbReference>
<evidence type="ECO:0000256" key="1">
    <source>
        <dbReference type="ARBA" id="ARBA00004389"/>
    </source>
</evidence>
<comment type="pathway">
    <text evidence="2 10">Glycolipid biosynthesis; glycosylphosphatidylinositol-anchor biosynthesis.</text>
</comment>
<dbReference type="STRING" id="7918.ENSLOCP00000006707"/>
<proteinExistence type="inferred from homology"/>
<dbReference type="Pfam" id="PF08320">
    <property type="entry name" value="PIG-X"/>
    <property type="match status" value="1"/>
</dbReference>
<keyword evidence="10" id="KW-0732">Signal</keyword>
<dbReference type="GO" id="GO:0006506">
    <property type="term" value="P:GPI anchor biosynthetic process"/>
    <property type="evidence" value="ECO:0007669"/>
    <property type="project" value="UniProtKB-UniPathway"/>
</dbReference>
<feature type="signal peptide" evidence="10">
    <location>
        <begin position="1"/>
        <end position="21"/>
    </location>
</feature>